<sequence>MSNYFGDYVTVAVFLLIGAVVVGGGVIAAKMLQPNNPTTLKGQVYECGIEPIGSGWSQSHVRYYIFALLFLIFDVEAIFIFPWAVNLETFANAGFGVFILVEMFIFIAILVLGLVYAVRKGVLTWE</sequence>
<keyword evidence="8" id="KW-0830">Ubiquinone</keyword>
<keyword evidence="8" id="KW-0560">Oxidoreductase</keyword>
<organism evidence="8">
    <name type="scientific">hydrothermal vent metagenome</name>
    <dbReference type="NCBI Taxonomy" id="652676"/>
    <lineage>
        <taxon>unclassified sequences</taxon>
        <taxon>metagenomes</taxon>
        <taxon>ecological metagenomes</taxon>
    </lineage>
</organism>
<dbReference type="InterPro" id="IPR023043">
    <property type="entry name" value="NAD(P)H_OxRDtase_bac/plastid"/>
</dbReference>
<dbReference type="AlphaFoldDB" id="A0A3B0TDH7"/>
<dbReference type="GO" id="GO:0008137">
    <property type="term" value="F:NADH dehydrogenase (ubiquinone) activity"/>
    <property type="evidence" value="ECO:0007669"/>
    <property type="project" value="InterPro"/>
</dbReference>
<evidence type="ECO:0000313" key="8">
    <source>
        <dbReference type="EMBL" id="VAW06874.1"/>
    </source>
</evidence>
<dbReference type="Gene3D" id="1.20.58.1610">
    <property type="entry name" value="NADH:ubiquinone/plastoquinone oxidoreductase, chain 3"/>
    <property type="match status" value="1"/>
</dbReference>
<feature type="transmembrane region" description="Helical" evidence="7">
    <location>
        <begin position="63"/>
        <end position="85"/>
    </location>
</feature>
<evidence type="ECO:0000256" key="6">
    <source>
        <dbReference type="ARBA" id="ARBA00023136"/>
    </source>
</evidence>
<name>A0A3B0TDH7_9ZZZZ</name>
<evidence type="ECO:0000256" key="7">
    <source>
        <dbReference type="SAM" id="Phobius"/>
    </source>
</evidence>
<dbReference type="GO" id="GO:0016651">
    <property type="term" value="F:oxidoreductase activity, acting on NAD(P)H"/>
    <property type="evidence" value="ECO:0007669"/>
    <property type="project" value="InterPro"/>
</dbReference>
<feature type="transmembrane region" description="Helical" evidence="7">
    <location>
        <begin position="97"/>
        <end position="118"/>
    </location>
</feature>
<comment type="similarity">
    <text evidence="2">Belongs to the complex I subunit 3 family.</text>
</comment>
<dbReference type="PANTHER" id="PTHR11058:SF9">
    <property type="entry name" value="NADH-UBIQUINONE OXIDOREDUCTASE CHAIN 3"/>
    <property type="match status" value="1"/>
</dbReference>
<keyword evidence="5 7" id="KW-1133">Transmembrane helix</keyword>
<evidence type="ECO:0000256" key="3">
    <source>
        <dbReference type="ARBA" id="ARBA00022448"/>
    </source>
</evidence>
<dbReference type="PANTHER" id="PTHR11058">
    <property type="entry name" value="NADH-UBIQUINONE OXIDOREDUCTASE CHAIN 3"/>
    <property type="match status" value="1"/>
</dbReference>
<proteinExistence type="inferred from homology"/>
<dbReference type="HAMAP" id="MF_01394">
    <property type="entry name" value="NDH1_NuoA"/>
    <property type="match status" value="1"/>
</dbReference>
<feature type="transmembrane region" description="Helical" evidence="7">
    <location>
        <begin position="12"/>
        <end position="32"/>
    </location>
</feature>
<evidence type="ECO:0000256" key="4">
    <source>
        <dbReference type="ARBA" id="ARBA00022692"/>
    </source>
</evidence>
<evidence type="ECO:0000256" key="5">
    <source>
        <dbReference type="ARBA" id="ARBA00022989"/>
    </source>
</evidence>
<dbReference type="InterPro" id="IPR038430">
    <property type="entry name" value="NDAH_ubi_oxred_su3_sf"/>
</dbReference>
<reference evidence="8" key="1">
    <citation type="submission" date="2018-06" db="EMBL/GenBank/DDBJ databases">
        <authorList>
            <person name="Zhirakovskaya E."/>
        </authorList>
    </citation>
    <scope>NUCLEOTIDE SEQUENCE</scope>
</reference>
<keyword evidence="6 7" id="KW-0472">Membrane</keyword>
<dbReference type="Pfam" id="PF00507">
    <property type="entry name" value="Oxidored_q4"/>
    <property type="match status" value="1"/>
</dbReference>
<protein>
    <submittedName>
        <fullName evidence="8">NADH ubiquinone oxidoreductase chain A</fullName>
        <ecNumber evidence="8">1.6.5.3</ecNumber>
    </submittedName>
</protein>
<dbReference type="EMBL" id="UOEK01000372">
    <property type="protein sequence ID" value="VAW06874.1"/>
    <property type="molecule type" value="Genomic_DNA"/>
</dbReference>
<dbReference type="InterPro" id="IPR000440">
    <property type="entry name" value="NADH_UbQ/plastoQ_OxRdtase_su3"/>
</dbReference>
<keyword evidence="3" id="KW-0813">Transport</keyword>
<keyword evidence="4 7" id="KW-0812">Transmembrane</keyword>
<accession>A0A3B0TDH7</accession>
<dbReference type="GO" id="GO:0030964">
    <property type="term" value="C:NADH dehydrogenase complex"/>
    <property type="evidence" value="ECO:0007669"/>
    <property type="project" value="TreeGrafter"/>
</dbReference>
<dbReference type="EC" id="1.6.5.3" evidence="8"/>
<evidence type="ECO:0000256" key="2">
    <source>
        <dbReference type="ARBA" id="ARBA00008472"/>
    </source>
</evidence>
<gene>
    <name evidence="8" type="ORF">MNBD_ACTINO02-390</name>
</gene>
<evidence type="ECO:0000256" key="1">
    <source>
        <dbReference type="ARBA" id="ARBA00004141"/>
    </source>
</evidence>
<comment type="subcellular location">
    <subcellularLocation>
        <location evidence="1">Membrane</location>
        <topology evidence="1">Multi-pass membrane protein</topology>
    </subcellularLocation>
</comment>